<dbReference type="GO" id="GO:0005886">
    <property type="term" value="C:plasma membrane"/>
    <property type="evidence" value="ECO:0007669"/>
    <property type="project" value="TreeGrafter"/>
</dbReference>
<dbReference type="GO" id="GO:0004016">
    <property type="term" value="F:adenylate cyclase activity"/>
    <property type="evidence" value="ECO:0007669"/>
    <property type="project" value="TreeGrafter"/>
</dbReference>
<keyword evidence="4" id="KW-0675">Receptor</keyword>
<dbReference type="OrthoDB" id="1890790at2759"/>
<dbReference type="PANTHER" id="PTHR11920:SF501">
    <property type="entry name" value="GUANYLATE CYCLASE 32E"/>
    <property type="match status" value="1"/>
</dbReference>
<evidence type="ECO:0000256" key="2">
    <source>
        <dbReference type="ARBA" id="ARBA00023239"/>
    </source>
</evidence>
<dbReference type="GO" id="GO:0004672">
    <property type="term" value="F:protein kinase activity"/>
    <property type="evidence" value="ECO:0007669"/>
    <property type="project" value="InterPro"/>
</dbReference>
<comment type="caution">
    <text evidence="4">The sequence shown here is derived from an EMBL/GenBank/DDBJ whole genome shotgun (WGS) entry which is preliminary data.</text>
</comment>
<dbReference type="GO" id="GO:0007168">
    <property type="term" value="P:receptor guanylyl cyclase signaling pathway"/>
    <property type="evidence" value="ECO:0007669"/>
    <property type="project" value="TreeGrafter"/>
</dbReference>
<keyword evidence="5" id="KW-1185">Reference proteome</keyword>
<evidence type="ECO:0000259" key="3">
    <source>
        <dbReference type="Pfam" id="PF07714"/>
    </source>
</evidence>
<accession>A0A5B7JC16</accession>
<dbReference type="SUPFAM" id="SSF56112">
    <property type="entry name" value="Protein kinase-like (PK-like)"/>
    <property type="match status" value="1"/>
</dbReference>
<reference evidence="4 5" key="1">
    <citation type="submission" date="2019-05" db="EMBL/GenBank/DDBJ databases">
        <title>Another draft genome of Portunus trituberculatus and its Hox gene families provides insights of decapod evolution.</title>
        <authorList>
            <person name="Jeong J.-H."/>
            <person name="Song I."/>
            <person name="Kim S."/>
            <person name="Choi T."/>
            <person name="Kim D."/>
            <person name="Ryu S."/>
            <person name="Kim W."/>
        </authorList>
    </citation>
    <scope>NUCLEOTIDE SEQUENCE [LARGE SCALE GENOMIC DNA]</scope>
    <source>
        <tissue evidence="4">Muscle</tissue>
    </source>
</reference>
<dbReference type="InterPro" id="IPR050401">
    <property type="entry name" value="Cyclic_nucleotide_synthase"/>
</dbReference>
<evidence type="ECO:0000313" key="5">
    <source>
        <dbReference type="Proteomes" id="UP000324222"/>
    </source>
</evidence>
<keyword evidence="1" id="KW-0547">Nucleotide-binding</keyword>
<dbReference type="PANTHER" id="PTHR11920">
    <property type="entry name" value="GUANYLYL CYCLASE"/>
    <property type="match status" value="1"/>
</dbReference>
<organism evidence="4 5">
    <name type="scientific">Portunus trituberculatus</name>
    <name type="common">Swimming crab</name>
    <name type="synonym">Neptunus trituberculatus</name>
    <dbReference type="NCBI Taxonomy" id="210409"/>
    <lineage>
        <taxon>Eukaryota</taxon>
        <taxon>Metazoa</taxon>
        <taxon>Ecdysozoa</taxon>
        <taxon>Arthropoda</taxon>
        <taxon>Crustacea</taxon>
        <taxon>Multicrustacea</taxon>
        <taxon>Malacostraca</taxon>
        <taxon>Eumalacostraca</taxon>
        <taxon>Eucarida</taxon>
        <taxon>Decapoda</taxon>
        <taxon>Pleocyemata</taxon>
        <taxon>Brachyura</taxon>
        <taxon>Eubrachyura</taxon>
        <taxon>Portunoidea</taxon>
        <taxon>Portunidae</taxon>
        <taxon>Portuninae</taxon>
        <taxon>Portunus</taxon>
    </lineage>
</organism>
<dbReference type="Gene3D" id="1.10.510.10">
    <property type="entry name" value="Transferase(Phosphotransferase) domain 1"/>
    <property type="match status" value="1"/>
</dbReference>
<feature type="domain" description="Serine-threonine/tyrosine-protein kinase catalytic" evidence="3">
    <location>
        <begin position="1"/>
        <end position="45"/>
    </location>
</feature>
<sequence>MRETRHENLAVFVGACVEAGGVVILTPYCARGSLQDVLQNDDLPLDDLFVASLIADLIKVSKEGS</sequence>
<gene>
    <name evidence="4" type="primary">GCY_1</name>
    <name evidence="4" type="ORF">E2C01_085921</name>
</gene>
<dbReference type="GO" id="GO:0004383">
    <property type="term" value="F:guanylate cyclase activity"/>
    <property type="evidence" value="ECO:0007669"/>
    <property type="project" value="TreeGrafter"/>
</dbReference>
<name>A0A5B7JC16_PORTR</name>
<dbReference type="GO" id="GO:0001653">
    <property type="term" value="F:peptide receptor activity"/>
    <property type="evidence" value="ECO:0007669"/>
    <property type="project" value="TreeGrafter"/>
</dbReference>
<keyword evidence="2" id="KW-0456">Lyase</keyword>
<dbReference type="GO" id="GO:0000166">
    <property type="term" value="F:nucleotide binding"/>
    <property type="evidence" value="ECO:0007669"/>
    <property type="project" value="UniProtKB-KW"/>
</dbReference>
<dbReference type="EMBL" id="VSRR010086017">
    <property type="protein sequence ID" value="MPC90917.1"/>
    <property type="molecule type" value="Genomic_DNA"/>
</dbReference>
<evidence type="ECO:0000256" key="1">
    <source>
        <dbReference type="ARBA" id="ARBA00022741"/>
    </source>
</evidence>
<proteinExistence type="predicted"/>
<dbReference type="Proteomes" id="UP000324222">
    <property type="component" value="Unassembled WGS sequence"/>
</dbReference>
<dbReference type="InterPro" id="IPR001245">
    <property type="entry name" value="Ser-Thr/Tyr_kinase_cat_dom"/>
</dbReference>
<dbReference type="AlphaFoldDB" id="A0A5B7JC16"/>
<protein>
    <submittedName>
        <fullName evidence="4">Resact receptor</fullName>
    </submittedName>
</protein>
<evidence type="ECO:0000313" key="4">
    <source>
        <dbReference type="EMBL" id="MPC90917.1"/>
    </source>
</evidence>
<dbReference type="Pfam" id="PF07714">
    <property type="entry name" value="PK_Tyr_Ser-Thr"/>
    <property type="match status" value="1"/>
</dbReference>
<dbReference type="InterPro" id="IPR011009">
    <property type="entry name" value="Kinase-like_dom_sf"/>
</dbReference>